<evidence type="ECO:0008006" key="3">
    <source>
        <dbReference type="Google" id="ProtNLM"/>
    </source>
</evidence>
<dbReference type="Proteomes" id="UP001208570">
    <property type="component" value="Unassembled WGS sequence"/>
</dbReference>
<gene>
    <name evidence="1" type="ORF">LSH36_569g00000</name>
</gene>
<dbReference type="EMBL" id="JAODUP010000569">
    <property type="protein sequence ID" value="KAK2147109.1"/>
    <property type="molecule type" value="Genomic_DNA"/>
</dbReference>
<comment type="caution">
    <text evidence="1">The sequence shown here is derived from an EMBL/GenBank/DDBJ whole genome shotgun (WGS) entry which is preliminary data.</text>
</comment>
<sequence length="142" mass="16086">MTCCIKNLKRNRSSGLDGVWSENYFINGTSNLCSCLASLYTHILKYNCVPTRVLIPFPKKATLDPNRPEHHRPITLSSVYSTLFEYIIIPDVILNNNQFGFRKGCGTSVGNGLLMDILCHHKRAKIPMFFCSLDAEKCFHSI</sequence>
<name>A0AAD9J607_9ANNE</name>
<evidence type="ECO:0000313" key="2">
    <source>
        <dbReference type="Proteomes" id="UP001208570"/>
    </source>
</evidence>
<evidence type="ECO:0000313" key="1">
    <source>
        <dbReference type="EMBL" id="KAK2147109.1"/>
    </source>
</evidence>
<accession>A0AAD9J607</accession>
<dbReference type="AlphaFoldDB" id="A0AAD9J607"/>
<keyword evidence="2" id="KW-1185">Reference proteome</keyword>
<organism evidence="1 2">
    <name type="scientific">Paralvinella palmiformis</name>
    <dbReference type="NCBI Taxonomy" id="53620"/>
    <lineage>
        <taxon>Eukaryota</taxon>
        <taxon>Metazoa</taxon>
        <taxon>Spiralia</taxon>
        <taxon>Lophotrochozoa</taxon>
        <taxon>Annelida</taxon>
        <taxon>Polychaeta</taxon>
        <taxon>Sedentaria</taxon>
        <taxon>Canalipalpata</taxon>
        <taxon>Terebellida</taxon>
        <taxon>Terebelliformia</taxon>
        <taxon>Alvinellidae</taxon>
        <taxon>Paralvinella</taxon>
    </lineage>
</organism>
<reference evidence="1" key="1">
    <citation type="journal article" date="2023" name="Mol. Biol. Evol.">
        <title>Third-Generation Sequencing Reveals the Adaptive Role of the Epigenome in Three Deep-Sea Polychaetes.</title>
        <authorList>
            <person name="Perez M."/>
            <person name="Aroh O."/>
            <person name="Sun Y."/>
            <person name="Lan Y."/>
            <person name="Juniper S.K."/>
            <person name="Young C.R."/>
            <person name="Angers B."/>
            <person name="Qian P.Y."/>
        </authorList>
    </citation>
    <scope>NUCLEOTIDE SEQUENCE</scope>
    <source>
        <strain evidence="1">P08H-3</strain>
    </source>
</reference>
<proteinExistence type="predicted"/>
<protein>
    <recommendedName>
        <fullName evidence="3">Reverse transcriptase domain-containing protein</fullName>
    </recommendedName>
</protein>